<dbReference type="SUPFAM" id="SSF144091">
    <property type="entry name" value="Rhomboid-like"/>
    <property type="match status" value="1"/>
</dbReference>
<dbReference type="PANTHER" id="PTHR43731">
    <property type="entry name" value="RHOMBOID PROTEASE"/>
    <property type="match status" value="1"/>
</dbReference>
<dbReference type="EC" id="3.4.21.105" evidence="7"/>
<feature type="transmembrane region" description="Helical" evidence="5">
    <location>
        <begin position="226"/>
        <end position="247"/>
    </location>
</feature>
<dbReference type="InterPro" id="IPR050925">
    <property type="entry name" value="Rhomboid_protease_S54"/>
</dbReference>
<accession>A0A5C5X749</accession>
<dbReference type="RefSeq" id="WP_146508917.1">
    <property type="nucleotide sequence ID" value="NZ_SIHI01000001.1"/>
</dbReference>
<dbReference type="Gene3D" id="1.20.1540.10">
    <property type="entry name" value="Rhomboid-like"/>
    <property type="match status" value="1"/>
</dbReference>
<gene>
    <name evidence="7" type="primary">gluP_2</name>
    <name evidence="7" type="ORF">KOR42_18640</name>
</gene>
<dbReference type="OrthoDB" id="9813074at2"/>
<keyword evidence="4 5" id="KW-0472">Membrane</keyword>
<keyword evidence="8" id="KW-1185">Reference proteome</keyword>
<keyword evidence="2 5" id="KW-0812">Transmembrane</keyword>
<feature type="transmembrane region" description="Helical" evidence="5">
    <location>
        <begin position="12"/>
        <end position="32"/>
    </location>
</feature>
<dbReference type="EMBL" id="SIHI01000001">
    <property type="protein sequence ID" value="TWT58489.1"/>
    <property type="molecule type" value="Genomic_DNA"/>
</dbReference>
<keyword evidence="7" id="KW-0645">Protease</keyword>
<evidence type="ECO:0000256" key="5">
    <source>
        <dbReference type="SAM" id="Phobius"/>
    </source>
</evidence>
<keyword evidence="3 5" id="KW-1133">Transmembrane helix</keyword>
<evidence type="ECO:0000256" key="2">
    <source>
        <dbReference type="ARBA" id="ARBA00022692"/>
    </source>
</evidence>
<reference evidence="7 8" key="1">
    <citation type="submission" date="2019-02" db="EMBL/GenBank/DDBJ databases">
        <title>Deep-cultivation of Planctomycetes and their phenomic and genomic characterization uncovers novel biology.</title>
        <authorList>
            <person name="Wiegand S."/>
            <person name="Jogler M."/>
            <person name="Boedeker C."/>
            <person name="Pinto D."/>
            <person name="Vollmers J."/>
            <person name="Rivas-Marin E."/>
            <person name="Kohn T."/>
            <person name="Peeters S.H."/>
            <person name="Heuer A."/>
            <person name="Rast P."/>
            <person name="Oberbeckmann S."/>
            <person name="Bunk B."/>
            <person name="Jeske O."/>
            <person name="Meyerdierks A."/>
            <person name="Storesund J.E."/>
            <person name="Kallscheuer N."/>
            <person name="Luecker S."/>
            <person name="Lage O.M."/>
            <person name="Pohl T."/>
            <person name="Merkel B.J."/>
            <person name="Hornburger P."/>
            <person name="Mueller R.-W."/>
            <person name="Bruemmer F."/>
            <person name="Labrenz M."/>
            <person name="Spormann A.M."/>
            <person name="Op Den Camp H."/>
            <person name="Overmann J."/>
            <person name="Amann R."/>
            <person name="Jetten M.S.M."/>
            <person name="Mascher T."/>
            <person name="Medema M.H."/>
            <person name="Devos D.P."/>
            <person name="Kaster A.-K."/>
            <person name="Ovreas L."/>
            <person name="Rohde M."/>
            <person name="Galperin M.Y."/>
            <person name="Jogler C."/>
        </authorList>
    </citation>
    <scope>NUCLEOTIDE SEQUENCE [LARGE SCALE GENOMIC DNA]</scope>
    <source>
        <strain evidence="7 8">KOR42</strain>
    </source>
</reference>
<feature type="transmembrane region" description="Helical" evidence="5">
    <location>
        <begin position="153"/>
        <end position="173"/>
    </location>
</feature>
<evidence type="ECO:0000259" key="6">
    <source>
        <dbReference type="Pfam" id="PF01694"/>
    </source>
</evidence>
<dbReference type="Proteomes" id="UP000317243">
    <property type="component" value="Unassembled WGS sequence"/>
</dbReference>
<dbReference type="Pfam" id="PF01694">
    <property type="entry name" value="Rhomboid"/>
    <property type="match status" value="1"/>
</dbReference>
<dbReference type="PANTHER" id="PTHR43731:SF26">
    <property type="entry name" value="RHOMBOID-LIKE PROTEIN 10, CHLOROPLASTIC"/>
    <property type="match status" value="1"/>
</dbReference>
<feature type="domain" description="Peptidase S54 rhomboid" evidence="6">
    <location>
        <begin position="91"/>
        <end position="244"/>
    </location>
</feature>
<dbReference type="InterPro" id="IPR035952">
    <property type="entry name" value="Rhomboid-like_sf"/>
</dbReference>
<comment type="caution">
    <text evidence="7">The sequence shown here is derived from an EMBL/GenBank/DDBJ whole genome shotgun (WGS) entry which is preliminary data.</text>
</comment>
<comment type="subcellular location">
    <subcellularLocation>
        <location evidence="1">Membrane</location>
        <topology evidence="1">Multi-pass membrane protein</topology>
    </subcellularLocation>
</comment>
<protein>
    <submittedName>
        <fullName evidence="7">Rhomboid protease GluP</fullName>
        <ecNumber evidence="7">3.4.21.105</ecNumber>
    </submittedName>
</protein>
<organism evidence="7 8">
    <name type="scientific">Thalassoglobus neptunius</name>
    <dbReference type="NCBI Taxonomy" id="1938619"/>
    <lineage>
        <taxon>Bacteria</taxon>
        <taxon>Pseudomonadati</taxon>
        <taxon>Planctomycetota</taxon>
        <taxon>Planctomycetia</taxon>
        <taxon>Planctomycetales</taxon>
        <taxon>Planctomycetaceae</taxon>
        <taxon>Thalassoglobus</taxon>
    </lineage>
</organism>
<sequence>MLPLRDDIPTRRLPIANYTVIALCALTFLLQLQDQPGELSMVEKYGMIPARVQDPNAPVEVVVGERHVQTPRGIERELVTQTLERQAVPAWMTLLTCIFLHGGWMHFLGNMWFLHIFGDNVEDRFGHLGYVVFYLGCGVAASFVHFISGPGSTVPTIGASGAIAGVMGAYFVWYPHARVEALIPLGYIMQIVVVPAPLFLGVWFLFQAFQGTMTMSAAEGGGVAWWAHTGGFVAGCALAFFLGRSTLLFPKNQQRRPEESHRVNLLKRC</sequence>
<evidence type="ECO:0000313" key="8">
    <source>
        <dbReference type="Proteomes" id="UP000317243"/>
    </source>
</evidence>
<evidence type="ECO:0000256" key="3">
    <source>
        <dbReference type="ARBA" id="ARBA00022989"/>
    </source>
</evidence>
<feature type="transmembrane region" description="Helical" evidence="5">
    <location>
        <begin position="185"/>
        <end position="206"/>
    </location>
</feature>
<dbReference type="GO" id="GO:0016020">
    <property type="term" value="C:membrane"/>
    <property type="evidence" value="ECO:0007669"/>
    <property type="project" value="UniProtKB-SubCell"/>
</dbReference>
<keyword evidence="7" id="KW-0378">Hydrolase</keyword>
<evidence type="ECO:0000256" key="4">
    <source>
        <dbReference type="ARBA" id="ARBA00023136"/>
    </source>
</evidence>
<evidence type="ECO:0000313" key="7">
    <source>
        <dbReference type="EMBL" id="TWT58489.1"/>
    </source>
</evidence>
<evidence type="ECO:0000256" key="1">
    <source>
        <dbReference type="ARBA" id="ARBA00004141"/>
    </source>
</evidence>
<feature type="transmembrane region" description="Helical" evidence="5">
    <location>
        <begin position="90"/>
        <end position="113"/>
    </location>
</feature>
<dbReference type="GO" id="GO:0006508">
    <property type="term" value="P:proteolysis"/>
    <property type="evidence" value="ECO:0007669"/>
    <property type="project" value="UniProtKB-KW"/>
</dbReference>
<dbReference type="InterPro" id="IPR022764">
    <property type="entry name" value="Peptidase_S54_rhomboid_dom"/>
</dbReference>
<proteinExistence type="predicted"/>
<dbReference type="GO" id="GO:0004252">
    <property type="term" value="F:serine-type endopeptidase activity"/>
    <property type="evidence" value="ECO:0007669"/>
    <property type="project" value="InterPro"/>
</dbReference>
<dbReference type="AlphaFoldDB" id="A0A5C5X749"/>
<feature type="transmembrane region" description="Helical" evidence="5">
    <location>
        <begin position="125"/>
        <end position="147"/>
    </location>
</feature>
<name>A0A5C5X749_9PLAN</name>